<reference evidence="1 2" key="1">
    <citation type="submission" date="2019-03" db="EMBL/GenBank/DDBJ databases">
        <title>Genomic Encyclopedia of Type Strains, Phase IV (KMG-IV): sequencing the most valuable type-strain genomes for metagenomic binning, comparative biology and taxonomic classification.</title>
        <authorList>
            <person name="Goeker M."/>
        </authorList>
    </citation>
    <scope>NUCLEOTIDE SEQUENCE [LARGE SCALE GENOMIC DNA]</scope>
    <source>
        <strain evidence="1 2">DSM 203</strain>
    </source>
</reference>
<gene>
    <name evidence="1" type="ORF">EDC29_101566</name>
</gene>
<dbReference type="SUPFAM" id="SSF54928">
    <property type="entry name" value="RNA-binding domain, RBD"/>
    <property type="match status" value="1"/>
</dbReference>
<dbReference type="Gene3D" id="3.30.70.330">
    <property type="match status" value="1"/>
</dbReference>
<evidence type="ECO:0008006" key="3">
    <source>
        <dbReference type="Google" id="ProtNLM"/>
    </source>
</evidence>
<evidence type="ECO:0000313" key="1">
    <source>
        <dbReference type="EMBL" id="TCW40149.1"/>
    </source>
</evidence>
<dbReference type="InterPro" id="IPR012677">
    <property type="entry name" value="Nucleotide-bd_a/b_plait_sf"/>
</dbReference>
<dbReference type="InterPro" id="IPR035979">
    <property type="entry name" value="RBD_domain_sf"/>
</dbReference>
<dbReference type="AlphaFoldDB" id="A0A4R4AML1"/>
<name>A0A4R4AML1_MARGR</name>
<evidence type="ECO:0000313" key="2">
    <source>
        <dbReference type="Proteomes" id="UP000295247"/>
    </source>
</evidence>
<dbReference type="Proteomes" id="UP000295247">
    <property type="component" value="Unassembled WGS sequence"/>
</dbReference>
<comment type="caution">
    <text evidence="1">The sequence shown here is derived from an EMBL/GenBank/DDBJ whole genome shotgun (WGS) entry which is preliminary data.</text>
</comment>
<organism evidence="1 2">
    <name type="scientific">Marichromatium gracile</name>
    <name type="common">Chromatium gracile</name>
    <dbReference type="NCBI Taxonomy" id="1048"/>
    <lineage>
        <taxon>Bacteria</taxon>
        <taxon>Pseudomonadati</taxon>
        <taxon>Pseudomonadota</taxon>
        <taxon>Gammaproteobacteria</taxon>
        <taxon>Chromatiales</taxon>
        <taxon>Chromatiaceae</taxon>
        <taxon>Marichromatium</taxon>
    </lineage>
</organism>
<accession>A0A4R4AML1</accession>
<dbReference type="RefSeq" id="WP_132228461.1">
    <property type="nucleotide sequence ID" value="NZ_NRRH01000023.1"/>
</dbReference>
<dbReference type="GO" id="GO:0003676">
    <property type="term" value="F:nucleic acid binding"/>
    <property type="evidence" value="ECO:0007669"/>
    <property type="project" value="InterPro"/>
</dbReference>
<proteinExistence type="predicted"/>
<dbReference type="EMBL" id="SMDC01000001">
    <property type="protein sequence ID" value="TCW40149.1"/>
    <property type="molecule type" value="Genomic_DNA"/>
</dbReference>
<sequence>MEVFIGNLPGRATLQELHGCIGAVGLRADFRRHVGEDRGRRRYHFFVARTASRVEGEALIARLHGRCLGGRALVVREYRPRSPDPAWRGAERRINPW</sequence>
<protein>
    <recommendedName>
        <fullName evidence="3">RNA recognition motif-containing protein</fullName>
    </recommendedName>
</protein>